<comment type="caution">
    <text evidence="2">The sequence shown here is derived from an EMBL/GenBank/DDBJ whole genome shotgun (WGS) entry which is preliminary data.</text>
</comment>
<keyword evidence="3" id="KW-1185">Reference proteome</keyword>
<reference evidence="2 3" key="1">
    <citation type="submission" date="2013-09" db="EMBL/GenBank/DDBJ databases">
        <title>Whole genome shotgun sequence of Vibrio azureus NBRC 104587.</title>
        <authorList>
            <person name="Isaki S."/>
            <person name="Hosoyama A."/>
            <person name="Numata M."/>
            <person name="Hashimoto M."/>
            <person name="Hosoyama Y."/>
            <person name="Tsuchikane K."/>
            <person name="Noguchi M."/>
            <person name="Hirakata S."/>
            <person name="Ichikawa N."/>
            <person name="Ohji S."/>
            <person name="Yamazoe A."/>
            <person name="Fujita N."/>
        </authorList>
    </citation>
    <scope>NUCLEOTIDE SEQUENCE [LARGE SCALE GENOMIC DNA]</scope>
    <source>
        <strain evidence="2 3">NBRC 104587</strain>
    </source>
</reference>
<dbReference type="Proteomes" id="UP000016567">
    <property type="component" value="Unassembled WGS sequence"/>
</dbReference>
<dbReference type="RefSeq" id="WP_021708301.1">
    <property type="nucleotide sequence ID" value="NZ_BAOB01000171.1"/>
</dbReference>
<protein>
    <submittedName>
        <fullName evidence="2">Uncharacterized protein</fullName>
    </submittedName>
</protein>
<evidence type="ECO:0000313" key="2">
    <source>
        <dbReference type="EMBL" id="GAD74521.1"/>
    </source>
</evidence>
<proteinExistence type="predicted"/>
<feature type="chain" id="PRO_5004637543" evidence="1">
    <location>
        <begin position="23"/>
        <end position="132"/>
    </location>
</feature>
<name>U3A3E1_9VIBR</name>
<dbReference type="OrthoDB" id="5875472at2"/>
<evidence type="ECO:0000313" key="3">
    <source>
        <dbReference type="Proteomes" id="UP000016567"/>
    </source>
</evidence>
<dbReference type="EMBL" id="BATL01000011">
    <property type="protein sequence ID" value="GAD74521.1"/>
    <property type="molecule type" value="Genomic_DNA"/>
</dbReference>
<feature type="signal peptide" evidence="1">
    <location>
        <begin position="1"/>
        <end position="22"/>
    </location>
</feature>
<sequence>MKIIKNGGILLTSLLMSFGGFADSTDVYCASIDGNVWDWLYKDDGTNKSVEGEWGIHWYDNTSGFSEGFRYFTVPLETYQEIQIECNKKGMFAQPANNRFSSWSVFQIEFNHEQKIFAPGYYTTINDPLMVH</sequence>
<evidence type="ECO:0000256" key="1">
    <source>
        <dbReference type="SAM" id="SignalP"/>
    </source>
</evidence>
<accession>U3A3E1</accession>
<gene>
    <name evidence="2" type="ORF">VAZ01S_011_00490</name>
</gene>
<dbReference type="AlphaFoldDB" id="U3A3E1"/>
<keyword evidence="1" id="KW-0732">Signal</keyword>
<organism evidence="2 3">
    <name type="scientific">Vibrio azureus NBRC 104587</name>
    <dbReference type="NCBI Taxonomy" id="1219077"/>
    <lineage>
        <taxon>Bacteria</taxon>
        <taxon>Pseudomonadati</taxon>
        <taxon>Pseudomonadota</taxon>
        <taxon>Gammaproteobacteria</taxon>
        <taxon>Vibrionales</taxon>
        <taxon>Vibrionaceae</taxon>
        <taxon>Vibrio</taxon>
    </lineage>
</organism>
<dbReference type="eggNOG" id="ENOG502ZWPD">
    <property type="taxonomic scope" value="Bacteria"/>
</dbReference>